<dbReference type="RefSeq" id="XP_031007139.1">
    <property type="nucleotide sequence ID" value="XM_031149423.1"/>
</dbReference>
<gene>
    <name evidence="2" type="ORF">LHYA1_G004464</name>
</gene>
<dbReference type="GeneID" id="41984662"/>
<reference evidence="2 3" key="1">
    <citation type="submission" date="2018-05" db="EMBL/GenBank/DDBJ databases">
        <title>Genome sequencing and assembly of the regulated plant pathogen Lachnellula willkommii and related sister species for the development of diagnostic species identification markers.</title>
        <authorList>
            <person name="Giroux E."/>
            <person name="Bilodeau G."/>
        </authorList>
    </citation>
    <scope>NUCLEOTIDE SEQUENCE [LARGE SCALE GENOMIC DNA]</scope>
    <source>
        <strain evidence="2 3">CBS 185.66</strain>
    </source>
</reference>
<feature type="region of interest" description="Disordered" evidence="1">
    <location>
        <begin position="1"/>
        <end position="26"/>
    </location>
</feature>
<dbReference type="OrthoDB" id="3648309at2759"/>
<evidence type="ECO:0000256" key="1">
    <source>
        <dbReference type="SAM" id="MobiDB-lite"/>
    </source>
</evidence>
<evidence type="ECO:0000313" key="2">
    <source>
        <dbReference type="EMBL" id="TVY28351.1"/>
    </source>
</evidence>
<dbReference type="AlphaFoldDB" id="A0A8H8R5E3"/>
<comment type="caution">
    <text evidence="2">The sequence shown here is derived from an EMBL/GenBank/DDBJ whole genome shotgun (WGS) entry which is preliminary data.</text>
</comment>
<protein>
    <submittedName>
        <fullName evidence="2">Uncharacterized protein</fullName>
    </submittedName>
</protein>
<proteinExistence type="predicted"/>
<dbReference type="Proteomes" id="UP000431533">
    <property type="component" value="Unassembled WGS sequence"/>
</dbReference>
<organism evidence="2 3">
    <name type="scientific">Lachnellula hyalina</name>
    <dbReference type="NCBI Taxonomy" id="1316788"/>
    <lineage>
        <taxon>Eukaryota</taxon>
        <taxon>Fungi</taxon>
        <taxon>Dikarya</taxon>
        <taxon>Ascomycota</taxon>
        <taxon>Pezizomycotina</taxon>
        <taxon>Leotiomycetes</taxon>
        <taxon>Helotiales</taxon>
        <taxon>Lachnaceae</taxon>
        <taxon>Lachnellula</taxon>
    </lineage>
</organism>
<accession>A0A8H8R5E3</accession>
<name>A0A8H8R5E3_9HELO</name>
<evidence type="ECO:0000313" key="3">
    <source>
        <dbReference type="Proteomes" id="UP000431533"/>
    </source>
</evidence>
<sequence>MSRSTSINQWKNELSDSGSGTWEQLHASQVKSPAGITISPELFEKLYLPKKAAPSDFRKRFANPAPLGSMG</sequence>
<dbReference type="EMBL" id="QGMH01000032">
    <property type="protein sequence ID" value="TVY28351.1"/>
    <property type="molecule type" value="Genomic_DNA"/>
</dbReference>
<keyword evidence="3" id="KW-1185">Reference proteome</keyword>